<proteinExistence type="predicted"/>
<evidence type="ECO:0008006" key="12">
    <source>
        <dbReference type="Google" id="ProtNLM"/>
    </source>
</evidence>
<dbReference type="InterPro" id="IPR043519">
    <property type="entry name" value="NT_sf"/>
</dbReference>
<dbReference type="GO" id="GO:0046872">
    <property type="term" value="F:metal ion binding"/>
    <property type="evidence" value="ECO:0007669"/>
    <property type="project" value="UniProtKB-KW"/>
</dbReference>
<comment type="caution">
    <text evidence="10">The sequence shown here is derived from an EMBL/GenBank/DDBJ whole genome shotgun (WGS) entry which is preliminary data.</text>
</comment>
<dbReference type="GO" id="GO:0005737">
    <property type="term" value="C:cytoplasm"/>
    <property type="evidence" value="ECO:0007669"/>
    <property type="project" value="UniProtKB-SubCell"/>
</dbReference>
<gene>
    <name evidence="10" type="ORF">V7S43_017151</name>
</gene>
<sequence length="368" mass="43020">MEEALRFDYGKWPKCKVAVFGSSYSHFGFPDSDLNLCLMTDRSKSDNVFPDEVLGFYYRKRLMERKVWDDDYEATSPSTRTDKLIKMYTQVHAALDKLYDKDGSEQLRYGVFFDMEIQRLIDAIAAELDRVRQDARLKGEDPTAFRAIQEEKLLQTSKRRKNNLFIFKTILKEQGNEIVAVVSHARVPILRFRYTLFGLDYKCDLCFNNELGLLNSRLLRAYASFDDRARDLGVAVKYWAKQRGISDTASGCLSSYSFVLMSIYYLQRVKVLPNLQDPQLVRLPKAETKYYQQDDISFCEDREIARLYLENTTVEGRALDNSLSVLIFVFFQFYATQFDCVNHVVAIRSPLPPMKKIKQWEPRRRRGD</sequence>
<dbReference type="Pfam" id="PF22600">
    <property type="entry name" value="MTPAP-like_central"/>
    <property type="match status" value="2"/>
</dbReference>
<dbReference type="Gene3D" id="1.10.1410.10">
    <property type="match status" value="1"/>
</dbReference>
<comment type="subcellular location">
    <subcellularLocation>
        <location evidence="3">Cytoplasm</location>
    </subcellularLocation>
</comment>
<protein>
    <recommendedName>
        <fullName evidence="12">PAP-associated domain-containing protein</fullName>
    </recommendedName>
</protein>
<evidence type="ECO:0000256" key="3">
    <source>
        <dbReference type="ARBA" id="ARBA00004496"/>
    </source>
</evidence>
<organism evidence="10 11">
    <name type="scientific">Phytophthora oleae</name>
    <dbReference type="NCBI Taxonomy" id="2107226"/>
    <lineage>
        <taxon>Eukaryota</taxon>
        <taxon>Sar</taxon>
        <taxon>Stramenopiles</taxon>
        <taxon>Oomycota</taxon>
        <taxon>Peronosporomycetes</taxon>
        <taxon>Peronosporales</taxon>
        <taxon>Peronosporaceae</taxon>
        <taxon>Phytophthora</taxon>
    </lineage>
</organism>
<evidence type="ECO:0000313" key="10">
    <source>
        <dbReference type="EMBL" id="KAL3657946.1"/>
    </source>
</evidence>
<keyword evidence="7" id="KW-0460">Magnesium</keyword>
<evidence type="ECO:0000256" key="2">
    <source>
        <dbReference type="ARBA" id="ARBA00001946"/>
    </source>
</evidence>
<evidence type="ECO:0000256" key="4">
    <source>
        <dbReference type="ARBA" id="ARBA00022490"/>
    </source>
</evidence>
<dbReference type="SUPFAM" id="SSF81301">
    <property type="entry name" value="Nucleotidyltransferase"/>
    <property type="match status" value="1"/>
</dbReference>
<evidence type="ECO:0000256" key="6">
    <source>
        <dbReference type="ARBA" id="ARBA00022723"/>
    </source>
</evidence>
<dbReference type="Gene3D" id="3.30.460.10">
    <property type="entry name" value="Beta Polymerase, domain 2"/>
    <property type="match status" value="1"/>
</dbReference>
<evidence type="ECO:0000256" key="5">
    <source>
        <dbReference type="ARBA" id="ARBA00022679"/>
    </source>
</evidence>
<dbReference type="GO" id="GO:0016740">
    <property type="term" value="F:transferase activity"/>
    <property type="evidence" value="ECO:0007669"/>
    <property type="project" value="UniProtKB-KW"/>
</dbReference>
<dbReference type="Proteomes" id="UP001632037">
    <property type="component" value="Unassembled WGS sequence"/>
</dbReference>
<keyword evidence="4" id="KW-0963">Cytoplasm</keyword>
<evidence type="ECO:0000256" key="7">
    <source>
        <dbReference type="ARBA" id="ARBA00022842"/>
    </source>
</evidence>
<dbReference type="PANTHER" id="PTHR12271">
    <property type="entry name" value="POLY A POLYMERASE CID PAP -RELATED"/>
    <property type="match status" value="1"/>
</dbReference>
<feature type="domain" description="Poly(A) RNA polymerase mitochondrial-like central palm" evidence="9">
    <location>
        <begin position="155"/>
        <end position="223"/>
    </location>
</feature>
<comment type="cofactor">
    <cofactor evidence="1">
        <name>Mn(2+)</name>
        <dbReference type="ChEBI" id="CHEBI:29035"/>
    </cofactor>
</comment>
<evidence type="ECO:0000256" key="1">
    <source>
        <dbReference type="ARBA" id="ARBA00001936"/>
    </source>
</evidence>
<keyword evidence="5" id="KW-0808">Transferase</keyword>
<keyword evidence="11" id="KW-1185">Reference proteome</keyword>
<reference evidence="10 11" key="1">
    <citation type="submission" date="2024-09" db="EMBL/GenBank/DDBJ databases">
        <title>Genome sequencing and assembly of Phytophthora oleae, isolate VK10A, causative agent of rot of olive drupes.</title>
        <authorList>
            <person name="Conti Taguali S."/>
            <person name="Riolo M."/>
            <person name="La Spada F."/>
            <person name="Cacciola S.O."/>
            <person name="Dionisio G."/>
        </authorList>
    </citation>
    <scope>NUCLEOTIDE SEQUENCE [LARGE SCALE GENOMIC DNA]</scope>
    <source>
        <strain evidence="10 11">VK10A</strain>
    </source>
</reference>
<feature type="domain" description="Poly(A) RNA polymerase mitochondrial-like central palm" evidence="9">
    <location>
        <begin position="11"/>
        <end position="45"/>
    </location>
</feature>
<feature type="domain" description="PAP-associated" evidence="8">
    <location>
        <begin position="322"/>
        <end position="361"/>
    </location>
</feature>
<name>A0ABD3EUT5_9STRA</name>
<evidence type="ECO:0000313" key="11">
    <source>
        <dbReference type="Proteomes" id="UP001632037"/>
    </source>
</evidence>
<accession>A0ABD3EUT5</accession>
<keyword evidence="6" id="KW-0479">Metal-binding</keyword>
<evidence type="ECO:0000259" key="8">
    <source>
        <dbReference type="Pfam" id="PF03828"/>
    </source>
</evidence>
<dbReference type="Pfam" id="PF03828">
    <property type="entry name" value="PAP_assoc"/>
    <property type="match status" value="1"/>
</dbReference>
<comment type="cofactor">
    <cofactor evidence="2">
        <name>Mg(2+)</name>
        <dbReference type="ChEBI" id="CHEBI:18420"/>
    </cofactor>
</comment>
<dbReference type="CDD" id="cd05402">
    <property type="entry name" value="NT_PAP_TUTase"/>
    <property type="match status" value="1"/>
</dbReference>
<dbReference type="SUPFAM" id="SSF81631">
    <property type="entry name" value="PAP/OAS1 substrate-binding domain"/>
    <property type="match status" value="1"/>
</dbReference>
<dbReference type="InterPro" id="IPR054708">
    <property type="entry name" value="MTPAP-like_central"/>
</dbReference>
<dbReference type="InterPro" id="IPR002058">
    <property type="entry name" value="PAP_assoc"/>
</dbReference>
<dbReference type="PANTHER" id="PTHR12271:SF40">
    <property type="entry name" value="POLY(A) RNA POLYMERASE GLD2"/>
    <property type="match status" value="1"/>
</dbReference>
<dbReference type="EMBL" id="JBIMZQ010000059">
    <property type="protein sequence ID" value="KAL3657946.1"/>
    <property type="molecule type" value="Genomic_DNA"/>
</dbReference>
<evidence type="ECO:0000259" key="9">
    <source>
        <dbReference type="Pfam" id="PF22600"/>
    </source>
</evidence>
<dbReference type="AlphaFoldDB" id="A0ABD3EUT5"/>